<evidence type="ECO:0000259" key="2">
    <source>
        <dbReference type="Pfam" id="PF13304"/>
    </source>
</evidence>
<dbReference type="InterPro" id="IPR027417">
    <property type="entry name" value="P-loop_NTPase"/>
</dbReference>
<feature type="domain" description="ATPase AAA-type core" evidence="2">
    <location>
        <begin position="297"/>
        <end position="386"/>
    </location>
</feature>
<dbReference type="PANTHER" id="PTHR43581:SF4">
    <property type="entry name" value="ATP_GTP PHOSPHATASE"/>
    <property type="match status" value="1"/>
</dbReference>
<evidence type="ECO:0000313" key="4">
    <source>
        <dbReference type="Proteomes" id="UP000269015"/>
    </source>
</evidence>
<dbReference type="SUPFAM" id="SSF52540">
    <property type="entry name" value="P-loop containing nucleoside triphosphate hydrolases"/>
    <property type="match status" value="1"/>
</dbReference>
<protein>
    <recommendedName>
        <fullName evidence="5">AAA family ATPase</fullName>
    </recommendedName>
</protein>
<gene>
    <name evidence="3" type="ORF">EG352_08225</name>
</gene>
<dbReference type="Gene3D" id="3.40.50.300">
    <property type="entry name" value="P-loop containing nucleotide triphosphate hydrolases"/>
    <property type="match status" value="2"/>
</dbReference>
<dbReference type="Proteomes" id="UP000269015">
    <property type="component" value="Chromosome"/>
</dbReference>
<dbReference type="EMBL" id="CP033930">
    <property type="protein sequence ID" value="AZB17759.1"/>
    <property type="molecule type" value="Genomic_DNA"/>
</dbReference>
<sequence length="537" mass="63023">MRIDNVYIERFKNLRNFSINIDENEWHTVLLGQNAAGKSNFLEALVIIFRDLDLEQHTSFNYSIEYKCKGNLIKVNGGPDVPNKYGMFLGEVINERIIYSTIISKAEVKRNKEKYLPKYVFSYYSGVSNRLLEHFDPHQKRFYEELIKSDNIPEQRPFFYARLIHSYFVLMAFYSFPDSKVAKFMEDYFGILGLESMLFVFKKPIWDKKNKNPLDFWGAKGVVRNFLSELWNASMAPFVYEDKVRLDFRRDQKQEHLYLYISNQDKLRQIAKKYGNNAGFFKSLESTYISDLIQEVRVKVRKRNVSGDITFKELSEGEQQLLTVLGLLRFTKEEESLILLDEPDTHLNPLWKWRYMNLLYDIVREAKPKEKETSQILMTTHDPLVIGGLSKEEIRIFQNVKDVDENGDEYIKTETFQPDFDPKGLGVAGILTSELFNLPSTLDQDTLEDLQERNLLISKQEKTGLSEQEKKRLTKLFYNLSNLGINTTDRDPLYQKFIIAISQREDFDLQETSPDEREKQNKIALEILDEIIKSSEG</sequence>
<dbReference type="InterPro" id="IPR041685">
    <property type="entry name" value="AAA_GajA/Old/RecF-like"/>
</dbReference>
<dbReference type="GO" id="GO:0005524">
    <property type="term" value="F:ATP binding"/>
    <property type="evidence" value="ECO:0007669"/>
    <property type="project" value="InterPro"/>
</dbReference>
<dbReference type="PANTHER" id="PTHR43581">
    <property type="entry name" value="ATP/GTP PHOSPHATASE"/>
    <property type="match status" value="1"/>
</dbReference>
<accession>A0AAD1DV36</accession>
<feature type="domain" description="Endonuclease GajA/Old nuclease/RecF-like AAA" evidence="1">
    <location>
        <begin position="1"/>
        <end position="69"/>
    </location>
</feature>
<reference evidence="3 4" key="1">
    <citation type="submission" date="2018-11" db="EMBL/GenBank/DDBJ databases">
        <title>Proposal to divide the Flavobacteriaceae and reorganize its genera based on Amino Acid Identity values calculated from whole genome sequences.</title>
        <authorList>
            <person name="Nicholson A.C."/>
            <person name="Gulvik C.A."/>
            <person name="Whitney A.M."/>
            <person name="Humrighouse B.W."/>
            <person name="Bell M."/>
            <person name="Holmes B."/>
            <person name="Steigerwalt A.G."/>
            <person name="Villarma A."/>
            <person name="Sheth M."/>
            <person name="Batra D."/>
            <person name="Pryor J."/>
            <person name="Bernardet J.-F."/>
            <person name="Hugo C."/>
            <person name="Kampfer P."/>
            <person name="Newman J."/>
            <person name="McQuiston J.R."/>
        </authorList>
    </citation>
    <scope>NUCLEOTIDE SEQUENCE [LARGE SCALE GENOMIC DNA]</scope>
    <source>
        <strain evidence="3 4">H5559</strain>
    </source>
</reference>
<dbReference type="CDD" id="cd00267">
    <property type="entry name" value="ABC_ATPase"/>
    <property type="match status" value="1"/>
</dbReference>
<dbReference type="InterPro" id="IPR003959">
    <property type="entry name" value="ATPase_AAA_core"/>
</dbReference>
<organism evidence="3 4">
    <name type="scientific">Chryseobacterium indologenes</name>
    <name type="common">Flavobacterium indologenes</name>
    <dbReference type="NCBI Taxonomy" id="253"/>
    <lineage>
        <taxon>Bacteria</taxon>
        <taxon>Pseudomonadati</taxon>
        <taxon>Bacteroidota</taxon>
        <taxon>Flavobacteriia</taxon>
        <taxon>Flavobacteriales</taxon>
        <taxon>Weeksellaceae</taxon>
        <taxon>Chryseobacterium group</taxon>
        <taxon>Chryseobacterium</taxon>
    </lineage>
</organism>
<dbReference type="GO" id="GO:0016887">
    <property type="term" value="F:ATP hydrolysis activity"/>
    <property type="evidence" value="ECO:0007669"/>
    <property type="project" value="InterPro"/>
</dbReference>
<evidence type="ECO:0000259" key="1">
    <source>
        <dbReference type="Pfam" id="PF13175"/>
    </source>
</evidence>
<name>A0AAD1DV36_CHRID</name>
<evidence type="ECO:0008006" key="5">
    <source>
        <dbReference type="Google" id="ProtNLM"/>
    </source>
</evidence>
<dbReference type="AlphaFoldDB" id="A0AAD1DV36"/>
<dbReference type="Pfam" id="PF13175">
    <property type="entry name" value="AAA_15"/>
    <property type="match status" value="1"/>
</dbReference>
<dbReference type="Pfam" id="PF13304">
    <property type="entry name" value="AAA_21"/>
    <property type="match status" value="1"/>
</dbReference>
<evidence type="ECO:0000313" key="3">
    <source>
        <dbReference type="EMBL" id="AZB17759.1"/>
    </source>
</evidence>
<dbReference type="InterPro" id="IPR051396">
    <property type="entry name" value="Bact_Antivir_Def_Nuclease"/>
</dbReference>
<proteinExistence type="predicted"/>
<dbReference type="RefSeq" id="WP_123861658.1">
    <property type="nucleotide sequence ID" value="NZ_CP033930.1"/>
</dbReference>